<keyword evidence="1" id="KW-1133">Transmembrane helix</keyword>
<reference evidence="2 3" key="1">
    <citation type="submission" date="2018-03" db="EMBL/GenBank/DDBJ databases">
        <title>Whole genome sequencing of Histamine producing bacteria.</title>
        <authorList>
            <person name="Butler K."/>
        </authorList>
    </citation>
    <scope>NUCLEOTIDE SEQUENCE [LARGE SCALE GENOMIC DNA]</scope>
    <source>
        <strain evidence="2 3">Res.4.1</strain>
    </source>
</reference>
<evidence type="ECO:0008006" key="4">
    <source>
        <dbReference type="Google" id="ProtNLM"/>
    </source>
</evidence>
<dbReference type="Proteomes" id="UP000240530">
    <property type="component" value="Unassembled WGS sequence"/>
</dbReference>
<dbReference type="PROSITE" id="PS51257">
    <property type="entry name" value="PROKAR_LIPOPROTEIN"/>
    <property type="match status" value="1"/>
</dbReference>
<keyword evidence="1" id="KW-0472">Membrane</keyword>
<keyword evidence="1" id="KW-0812">Transmembrane</keyword>
<comment type="caution">
    <text evidence="2">The sequence shown here is derived from an EMBL/GenBank/DDBJ whole genome shotgun (WGS) entry which is preliminary data.</text>
</comment>
<evidence type="ECO:0000313" key="2">
    <source>
        <dbReference type="EMBL" id="PSV10616.1"/>
    </source>
</evidence>
<accession>A0A2T3KUR5</accession>
<protein>
    <recommendedName>
        <fullName evidence="4">Lipoprotein</fullName>
    </recommendedName>
</protein>
<dbReference type="RefSeq" id="WP_060988954.1">
    <property type="nucleotide sequence ID" value="NZ_CP131575.1"/>
</dbReference>
<feature type="transmembrane region" description="Helical" evidence="1">
    <location>
        <begin position="7"/>
        <end position="24"/>
    </location>
</feature>
<proteinExistence type="predicted"/>
<dbReference type="EMBL" id="PYNS01000011">
    <property type="protein sequence ID" value="PSV10616.1"/>
    <property type="molecule type" value="Genomic_DNA"/>
</dbReference>
<evidence type="ECO:0000256" key="1">
    <source>
        <dbReference type="SAM" id="Phobius"/>
    </source>
</evidence>
<dbReference type="AlphaFoldDB" id="A0A2T3KUR5"/>
<sequence>MLKYINTLLIFIFIGLVACAFYFITQKDDLVSTTWVCDQKKAGFISKAFTQYSQISESMVLTFSSKSSFMINEFIQAQEGNDDVKLMELYYEGDYLQTRNHLTLNFNHVQIQKKHHDDILNQAYKDYEGYSILYRYKRVGKRLYFYTDSKNEAFDMVCYTDK</sequence>
<gene>
    <name evidence="2" type="ORF">C0W93_11450</name>
</gene>
<evidence type="ECO:0000313" key="3">
    <source>
        <dbReference type="Proteomes" id="UP000240530"/>
    </source>
</evidence>
<name>A0A2T3KUR5_PHOLD</name>
<organism evidence="2 3">
    <name type="scientific">Photobacterium leiognathi subsp. mandapamensis</name>
    <name type="common">Photobacterium mandapamensis</name>
    <dbReference type="NCBI Taxonomy" id="48408"/>
    <lineage>
        <taxon>Bacteria</taxon>
        <taxon>Pseudomonadati</taxon>
        <taxon>Pseudomonadota</taxon>
        <taxon>Gammaproteobacteria</taxon>
        <taxon>Vibrionales</taxon>
        <taxon>Vibrionaceae</taxon>
        <taxon>Photobacterium</taxon>
    </lineage>
</organism>